<dbReference type="Proteomes" id="UP000008370">
    <property type="component" value="Unassembled WGS sequence"/>
</dbReference>
<dbReference type="HOGENOM" id="CLU_063928_0_0_1"/>
<reference evidence="6 7" key="1">
    <citation type="journal article" date="2012" name="BMC Genomics">
        <title>Comparative genomics of the white-rot fungi, Phanerochaete carnosa and P. chrysosporium, to elucidate the genetic basis of the distinct wood types they colonize.</title>
        <authorList>
            <person name="Suzuki H."/>
            <person name="MacDonald J."/>
            <person name="Syed K."/>
            <person name="Salamov A."/>
            <person name="Hori C."/>
            <person name="Aerts A."/>
            <person name="Henrissat B."/>
            <person name="Wiebenga A."/>
            <person name="vanKuyk P.A."/>
            <person name="Barry K."/>
            <person name="Lindquist E."/>
            <person name="LaButti K."/>
            <person name="Lapidus A."/>
            <person name="Lucas S."/>
            <person name="Coutinho P."/>
            <person name="Gong Y."/>
            <person name="Samejima M."/>
            <person name="Mahadevan R."/>
            <person name="Abou-Zaid M."/>
            <person name="de Vries R.P."/>
            <person name="Igarashi K."/>
            <person name="Yadav J.S."/>
            <person name="Grigoriev I.V."/>
            <person name="Master E.R."/>
        </authorList>
    </citation>
    <scope>NUCLEOTIDE SEQUENCE [LARGE SCALE GENOMIC DNA]</scope>
    <source>
        <strain evidence="6 7">HHB-10118-sp</strain>
    </source>
</reference>
<evidence type="ECO:0008006" key="8">
    <source>
        <dbReference type="Google" id="ProtNLM"/>
    </source>
</evidence>
<dbReference type="PANTHER" id="PTHR42723:SF1">
    <property type="entry name" value="CHLOROPHYLL SYNTHASE, CHLOROPLASTIC"/>
    <property type="match status" value="1"/>
</dbReference>
<comment type="subcellular location">
    <subcellularLocation>
        <location evidence="1">Membrane</location>
        <topology evidence="1">Multi-pass membrane protein</topology>
    </subcellularLocation>
</comment>
<proteinExistence type="predicted"/>
<evidence type="ECO:0000313" key="7">
    <source>
        <dbReference type="Proteomes" id="UP000008370"/>
    </source>
</evidence>
<dbReference type="AlphaFoldDB" id="K5W0F3"/>
<evidence type="ECO:0000313" key="6">
    <source>
        <dbReference type="EMBL" id="EKM52334.1"/>
    </source>
</evidence>
<dbReference type="InterPro" id="IPR000537">
    <property type="entry name" value="UbiA_prenyltransferase"/>
</dbReference>
<keyword evidence="4 5" id="KW-0472">Membrane</keyword>
<evidence type="ECO:0000256" key="4">
    <source>
        <dbReference type="ARBA" id="ARBA00023136"/>
    </source>
</evidence>
<dbReference type="RefSeq" id="XP_007398684.1">
    <property type="nucleotide sequence ID" value="XM_007398622.1"/>
</dbReference>
<dbReference type="GeneID" id="18908046"/>
<dbReference type="CDD" id="cd13965">
    <property type="entry name" value="PT_UbiA_3"/>
    <property type="match status" value="1"/>
</dbReference>
<keyword evidence="7" id="KW-1185">Reference proteome</keyword>
<sequence>MVVSGDSNLGTLEVSLFHLQRSTRSLLSHFRFHARTVLLFTAADMKTIFVPISVFACATAPLYSVPHFLSGITWIWSHQFMCNVSNQARGAEEDAVNKPWRPLPSGRITQSQAITLRWISAGLCVWWSAIYGGDLALTSLGLFFTTFLYDELGLAGHPIGKNFCNIGGYTTFEIGATKLMGAAHDMDNISTTAVCISGILIFTTVQVQDFADVEGDKRLGRVTFPIYAPEFSRQFTLIAITMWSLFLSYFWKIGPYFGAMYMVLGIILGLHLYLYRTEAHDRSSYILFNVWLTIAHIMPLHARYGLAWAAS</sequence>
<evidence type="ECO:0000256" key="2">
    <source>
        <dbReference type="ARBA" id="ARBA00022692"/>
    </source>
</evidence>
<dbReference type="OrthoDB" id="434972at2759"/>
<keyword evidence="2 5" id="KW-0812">Transmembrane</keyword>
<dbReference type="GO" id="GO:0016765">
    <property type="term" value="F:transferase activity, transferring alkyl or aryl (other than methyl) groups"/>
    <property type="evidence" value="ECO:0007669"/>
    <property type="project" value="InterPro"/>
</dbReference>
<dbReference type="Pfam" id="PF01040">
    <property type="entry name" value="UbiA"/>
    <property type="match status" value="1"/>
</dbReference>
<evidence type="ECO:0000256" key="1">
    <source>
        <dbReference type="ARBA" id="ARBA00004141"/>
    </source>
</evidence>
<gene>
    <name evidence="6" type="ORF">PHACADRAFT_126070</name>
</gene>
<evidence type="ECO:0000256" key="3">
    <source>
        <dbReference type="ARBA" id="ARBA00022989"/>
    </source>
</evidence>
<feature type="transmembrane region" description="Helical" evidence="5">
    <location>
        <begin position="286"/>
        <end position="306"/>
    </location>
</feature>
<dbReference type="PANTHER" id="PTHR42723">
    <property type="entry name" value="CHLOROPHYLL SYNTHASE"/>
    <property type="match status" value="1"/>
</dbReference>
<name>K5W0F3_PHACS</name>
<organism evidence="6 7">
    <name type="scientific">Phanerochaete carnosa (strain HHB-10118-sp)</name>
    <name type="common">White-rot fungus</name>
    <name type="synonym">Peniophora carnosa</name>
    <dbReference type="NCBI Taxonomy" id="650164"/>
    <lineage>
        <taxon>Eukaryota</taxon>
        <taxon>Fungi</taxon>
        <taxon>Dikarya</taxon>
        <taxon>Basidiomycota</taxon>
        <taxon>Agaricomycotina</taxon>
        <taxon>Agaricomycetes</taxon>
        <taxon>Polyporales</taxon>
        <taxon>Phanerochaetaceae</taxon>
        <taxon>Phanerochaete</taxon>
    </lineage>
</organism>
<dbReference type="InParanoid" id="K5W0F3"/>
<dbReference type="KEGG" id="pco:PHACADRAFT_126070"/>
<protein>
    <recommendedName>
        <fullName evidence="8">UbiA prenyltransferase</fullName>
    </recommendedName>
</protein>
<dbReference type="EMBL" id="JH930475">
    <property type="protein sequence ID" value="EKM52334.1"/>
    <property type="molecule type" value="Genomic_DNA"/>
</dbReference>
<dbReference type="InterPro" id="IPR050475">
    <property type="entry name" value="Prenyltransferase_related"/>
</dbReference>
<dbReference type="Gene3D" id="1.10.357.140">
    <property type="entry name" value="UbiA prenyltransferase"/>
    <property type="match status" value="1"/>
</dbReference>
<keyword evidence="3 5" id="KW-1133">Transmembrane helix</keyword>
<dbReference type="InterPro" id="IPR044878">
    <property type="entry name" value="UbiA_sf"/>
</dbReference>
<feature type="transmembrane region" description="Helical" evidence="5">
    <location>
        <begin position="257"/>
        <end position="274"/>
    </location>
</feature>
<evidence type="ECO:0000256" key="5">
    <source>
        <dbReference type="SAM" id="Phobius"/>
    </source>
</evidence>
<accession>K5W0F3</accession>
<dbReference type="GO" id="GO:0016020">
    <property type="term" value="C:membrane"/>
    <property type="evidence" value="ECO:0007669"/>
    <property type="project" value="UniProtKB-SubCell"/>
</dbReference>